<gene>
    <name evidence="4" type="ORF">PHJA_002710800</name>
</gene>
<sequence length="86" mass="9747">MNPYPPCYSGPCDSRKCCGEYTYKVTWPNVVGMTAEQATAIIVHDNPLVVVKPVPKGSVVIEDFCCNRVWLWIDENHRVYEEPMVG</sequence>
<dbReference type="OrthoDB" id="910270at2759"/>
<evidence type="ECO:0000256" key="1">
    <source>
        <dbReference type="ARBA" id="ARBA00008210"/>
    </source>
</evidence>
<reference evidence="4" key="1">
    <citation type="submission" date="2020-07" db="EMBL/GenBank/DDBJ databases">
        <title>Ethylene signaling mediates host invasion by parasitic plants.</title>
        <authorList>
            <person name="Yoshida S."/>
        </authorList>
    </citation>
    <scope>NUCLEOTIDE SEQUENCE</scope>
    <source>
        <strain evidence="4">Okayama</strain>
    </source>
</reference>
<dbReference type="Gene3D" id="3.30.10.10">
    <property type="entry name" value="Trypsin Inhibitor V, subunit A"/>
    <property type="match status" value="1"/>
</dbReference>
<dbReference type="GO" id="GO:0009611">
    <property type="term" value="P:response to wounding"/>
    <property type="evidence" value="ECO:0007669"/>
    <property type="project" value="InterPro"/>
</dbReference>
<dbReference type="PRINTS" id="PR00292">
    <property type="entry name" value="POTATOINHBTR"/>
</dbReference>
<proteinExistence type="inferred from homology"/>
<organism evidence="4 5">
    <name type="scientific">Phtheirospermum japonicum</name>
    <dbReference type="NCBI Taxonomy" id="374723"/>
    <lineage>
        <taxon>Eukaryota</taxon>
        <taxon>Viridiplantae</taxon>
        <taxon>Streptophyta</taxon>
        <taxon>Embryophyta</taxon>
        <taxon>Tracheophyta</taxon>
        <taxon>Spermatophyta</taxon>
        <taxon>Magnoliopsida</taxon>
        <taxon>eudicotyledons</taxon>
        <taxon>Gunneridae</taxon>
        <taxon>Pentapetalae</taxon>
        <taxon>asterids</taxon>
        <taxon>lamiids</taxon>
        <taxon>Lamiales</taxon>
        <taxon>Orobanchaceae</taxon>
        <taxon>Orobanchaceae incertae sedis</taxon>
        <taxon>Phtheirospermum</taxon>
    </lineage>
</organism>
<dbReference type="GO" id="GO:0004867">
    <property type="term" value="F:serine-type endopeptidase inhibitor activity"/>
    <property type="evidence" value="ECO:0007669"/>
    <property type="project" value="UniProtKB-KW"/>
</dbReference>
<keyword evidence="3" id="KW-0722">Serine protease inhibitor</keyword>
<dbReference type="Pfam" id="PF00280">
    <property type="entry name" value="potato_inhibit"/>
    <property type="match status" value="1"/>
</dbReference>
<dbReference type="EMBL" id="BMAC01001105">
    <property type="protein sequence ID" value="GFQ05667.1"/>
    <property type="molecule type" value="Genomic_DNA"/>
</dbReference>
<evidence type="ECO:0000256" key="3">
    <source>
        <dbReference type="ARBA" id="ARBA00022900"/>
    </source>
</evidence>
<dbReference type="InterPro" id="IPR036354">
    <property type="entry name" value="Prot_inh_pot1_sf"/>
</dbReference>
<evidence type="ECO:0000313" key="5">
    <source>
        <dbReference type="Proteomes" id="UP000653305"/>
    </source>
</evidence>
<protein>
    <submittedName>
        <fullName evidence="4">Glu s.griseus protease inhibitor</fullName>
    </submittedName>
</protein>
<dbReference type="PANTHER" id="PTHR33091">
    <property type="entry name" value="PROTEIN, PUTATIVE, EXPRESSED-RELATED"/>
    <property type="match status" value="1"/>
</dbReference>
<dbReference type="AlphaFoldDB" id="A0A830D1X9"/>
<dbReference type="SUPFAM" id="SSF54654">
    <property type="entry name" value="CI-2 family of serine protease inhibitors"/>
    <property type="match status" value="1"/>
</dbReference>
<keyword evidence="5" id="KW-1185">Reference proteome</keyword>
<dbReference type="InterPro" id="IPR000864">
    <property type="entry name" value="Prot_inh_pot1"/>
</dbReference>
<evidence type="ECO:0000256" key="2">
    <source>
        <dbReference type="ARBA" id="ARBA00022690"/>
    </source>
</evidence>
<accession>A0A830D1X9</accession>
<name>A0A830D1X9_9LAMI</name>
<comment type="similarity">
    <text evidence="1">Belongs to the protease inhibitor I13 (potato type I serine protease inhibitor) family.</text>
</comment>
<evidence type="ECO:0000313" key="4">
    <source>
        <dbReference type="EMBL" id="GFQ05667.1"/>
    </source>
</evidence>
<dbReference type="Proteomes" id="UP000653305">
    <property type="component" value="Unassembled WGS sequence"/>
</dbReference>
<comment type="caution">
    <text evidence="4">The sequence shown here is derived from an EMBL/GenBank/DDBJ whole genome shotgun (WGS) entry which is preliminary data.</text>
</comment>
<keyword evidence="2" id="KW-0646">Protease inhibitor</keyword>
<dbReference type="PANTHER" id="PTHR33091:SF50">
    <property type="entry name" value="OS06G0319900 PROTEIN"/>
    <property type="match status" value="1"/>
</dbReference>